<dbReference type="InterPro" id="IPR029432">
    <property type="entry name" value="Gp28/Gp37-like_dom"/>
</dbReference>
<proteinExistence type="predicted"/>
<gene>
    <name evidence="2" type="ORF">SAMEA2259716_01842</name>
</gene>
<dbReference type="Pfam" id="PF14594">
    <property type="entry name" value="Sipho_Gp37"/>
    <property type="match status" value="1"/>
</dbReference>
<reference evidence="2 3" key="1">
    <citation type="submission" date="2016-11" db="EMBL/GenBank/DDBJ databases">
        <authorList>
            <consortium name="Pathogen Informatics"/>
        </authorList>
    </citation>
    <scope>NUCLEOTIDE SEQUENCE [LARGE SCALE GENOMIC DNA]</scope>
    <source>
        <strain evidence="2 3">911</strain>
    </source>
</reference>
<evidence type="ECO:0000313" key="3">
    <source>
        <dbReference type="Proteomes" id="UP000190074"/>
    </source>
</evidence>
<protein>
    <submittedName>
        <fullName evidence="2">Bacteriophage protein</fullName>
    </submittedName>
</protein>
<feature type="domain" description="Gp28/Gp37-like" evidence="1">
    <location>
        <begin position="66"/>
        <end position="574"/>
    </location>
</feature>
<name>A0A1U0TCG6_9MYCO</name>
<dbReference type="EMBL" id="FVGW01000002">
    <property type="protein sequence ID" value="SKL84928.1"/>
    <property type="molecule type" value="Genomic_DNA"/>
</dbReference>
<accession>A0A1U0TCG6</accession>
<dbReference type="AlphaFoldDB" id="A0A1U0TCG6"/>
<dbReference type="Proteomes" id="UP000190074">
    <property type="component" value="Unassembled WGS sequence"/>
</dbReference>
<organism evidence="2 3">
    <name type="scientific">Mycobacteroides abscessus subsp. massiliense</name>
    <dbReference type="NCBI Taxonomy" id="1962118"/>
    <lineage>
        <taxon>Bacteria</taxon>
        <taxon>Bacillati</taxon>
        <taxon>Actinomycetota</taxon>
        <taxon>Actinomycetes</taxon>
        <taxon>Mycobacteriales</taxon>
        <taxon>Mycobacteriaceae</taxon>
        <taxon>Mycobacteroides</taxon>
        <taxon>Mycobacteroides abscessus</taxon>
    </lineage>
</organism>
<evidence type="ECO:0000313" key="2">
    <source>
        <dbReference type="EMBL" id="SKL84928.1"/>
    </source>
</evidence>
<sequence length="606" mass="67682">MSHLLDGVDTGLVTAPLEFTRWMNDQFKRVIAEKEKPDPSDPMSQFRYVKGRRDIIEASARQRPMLRLFDKNMKPIAQIAGERTASVEEMWSDSGQANVVLRYENWLTDFILHQTKIHEDLHLVVDPNPTAPTWRTRWGGKITGINAKRDSSGIHTLELEAISNRQHAKNLLFAANPIFPPEVQLPKMWVLPGNTRTILSASMFINLARLFFPLLSIPTNIFNPFSWINGGITGLDPLSWPLQVAFVNPLLDQSRLSVIGSAWTDWHSAMDDMLKDAGCGFRAYTWLEEDEDSPHTELVDIARGTVAEEFVDQATRPHRNCIIFAVEDKSGVTGPTGTAVDGVINLIGATLDDMITETLINLDENQDGETDPLFRKLFGVAPEKPKTVWYDGQFSGIIESERRQHKGPVKTIMTGSRSPAIVNQAQTFAIRYALSQLAQTIAFYGQAQGTEGLDNLYQGQLDNTLLAWMRFTDPTRALWAGDMAWQEHFEKGGGTAYTLSGVVTLRVGHYKTRAWQGFTVKVVNGRPHAIDVDVGLGDRAGFEQHGIIFTDQITAIKRTWSRQDPVTVSLAIGDDNDKEDPAARGLRALQAVWTTLSHFLGEGTIF</sequence>
<evidence type="ECO:0000259" key="1">
    <source>
        <dbReference type="Pfam" id="PF14594"/>
    </source>
</evidence>